<dbReference type="SMART" id="SM00906">
    <property type="entry name" value="Fungal_trans"/>
    <property type="match status" value="1"/>
</dbReference>
<dbReference type="GO" id="GO:0003677">
    <property type="term" value="F:DNA binding"/>
    <property type="evidence" value="ECO:0007669"/>
    <property type="project" value="InterPro"/>
</dbReference>
<dbReference type="InterPro" id="IPR007219">
    <property type="entry name" value="XnlR_reg_dom"/>
</dbReference>
<keyword evidence="1" id="KW-0479">Metal-binding</keyword>
<evidence type="ECO:0000256" key="3">
    <source>
        <dbReference type="SAM" id="MobiDB-lite"/>
    </source>
</evidence>
<dbReference type="PANTHER" id="PTHR31668">
    <property type="entry name" value="GLUCOSE TRANSPORT TRANSCRIPTION REGULATOR RGT1-RELATED-RELATED"/>
    <property type="match status" value="1"/>
</dbReference>
<evidence type="ECO:0000259" key="4">
    <source>
        <dbReference type="PROSITE" id="PS50048"/>
    </source>
</evidence>
<dbReference type="GO" id="GO:0008270">
    <property type="term" value="F:zinc ion binding"/>
    <property type="evidence" value="ECO:0007669"/>
    <property type="project" value="InterPro"/>
</dbReference>
<dbReference type="InterPro" id="IPR050797">
    <property type="entry name" value="Carb_Metab_Trans_Reg"/>
</dbReference>
<dbReference type="OrthoDB" id="4132249at2759"/>
<feature type="compositionally biased region" description="Low complexity" evidence="3">
    <location>
        <begin position="595"/>
        <end position="606"/>
    </location>
</feature>
<protein>
    <recommendedName>
        <fullName evidence="4">Zn(2)-C6 fungal-type domain-containing protein</fullName>
    </recommendedName>
</protein>
<dbReference type="EMBL" id="KL648721">
    <property type="protein sequence ID" value="KEY64891.1"/>
    <property type="molecule type" value="Genomic_DNA"/>
</dbReference>
<dbReference type="InterPro" id="IPR036864">
    <property type="entry name" value="Zn2-C6_fun-type_DNA-bd_sf"/>
</dbReference>
<feature type="domain" description="Zn(2)-C6 fungal-type" evidence="4">
    <location>
        <begin position="8"/>
        <end position="37"/>
    </location>
</feature>
<reference evidence="5 6" key="1">
    <citation type="journal article" date="2014" name="BMC Genomics">
        <title>Comparative genome sequencing reveals chemotype-specific gene clusters in the toxigenic black mold Stachybotrys.</title>
        <authorList>
            <person name="Semeiks J."/>
            <person name="Borek D."/>
            <person name="Otwinowski Z."/>
            <person name="Grishin N.V."/>
        </authorList>
    </citation>
    <scope>NUCLEOTIDE SEQUENCE [LARGE SCALE GENOMIC DNA]</scope>
    <source>
        <strain evidence="6">CBS 109288 / IBT 7711</strain>
    </source>
</reference>
<gene>
    <name evidence="5" type="ORF">S7711_03884</name>
</gene>
<dbReference type="Gene3D" id="4.10.240.10">
    <property type="entry name" value="Zn(2)-C6 fungal-type DNA-binding domain"/>
    <property type="match status" value="1"/>
</dbReference>
<dbReference type="Pfam" id="PF00172">
    <property type="entry name" value="Zn_clus"/>
    <property type="match status" value="1"/>
</dbReference>
<proteinExistence type="predicted"/>
<evidence type="ECO:0000256" key="2">
    <source>
        <dbReference type="ARBA" id="ARBA00023242"/>
    </source>
</evidence>
<dbReference type="GO" id="GO:0006351">
    <property type="term" value="P:DNA-templated transcription"/>
    <property type="evidence" value="ECO:0007669"/>
    <property type="project" value="InterPro"/>
</dbReference>
<keyword evidence="2" id="KW-0539">Nucleus</keyword>
<dbReference type="Pfam" id="PF04082">
    <property type="entry name" value="Fungal_trans"/>
    <property type="match status" value="1"/>
</dbReference>
<dbReference type="Proteomes" id="UP000028045">
    <property type="component" value="Unassembled WGS sequence"/>
</dbReference>
<dbReference type="GO" id="GO:0000981">
    <property type="term" value="F:DNA-binding transcription factor activity, RNA polymerase II-specific"/>
    <property type="evidence" value="ECO:0007669"/>
    <property type="project" value="InterPro"/>
</dbReference>
<dbReference type="PANTHER" id="PTHR31668:SF20">
    <property type="entry name" value="ZN(II)2CYS6 TRANSCRIPTION FACTOR (EUROFUNG)"/>
    <property type="match status" value="1"/>
</dbReference>
<dbReference type="SMART" id="SM00066">
    <property type="entry name" value="GAL4"/>
    <property type="match status" value="1"/>
</dbReference>
<dbReference type="CDD" id="cd00067">
    <property type="entry name" value="GAL4"/>
    <property type="match status" value="1"/>
</dbReference>
<dbReference type="AlphaFoldDB" id="A0A084AHW2"/>
<dbReference type="SUPFAM" id="SSF57701">
    <property type="entry name" value="Zn2/Cys6 DNA-binding domain"/>
    <property type="match status" value="1"/>
</dbReference>
<keyword evidence="6" id="KW-1185">Reference proteome</keyword>
<feature type="region of interest" description="Disordered" evidence="3">
    <location>
        <begin position="593"/>
        <end position="613"/>
    </location>
</feature>
<sequence length="697" mass="78021">MSQAVKRACDACHRRKVKCDGINPCRNCSSAQLSCTYNAIPQKKGPKGSRAKVISELRETQRQTSLSAKVQNRMNGISCPPAQGLAPTPGLLTTEFVKECIHFFFDNLYPQAPILDMRVVEQQLLYMEQNRDSYCLMTSLCAFVMLQPGMAMPPGDPYNLDMVPGANIVSSQLLVEETLRVRKGYEYLDSISLNVLATNFFLFACCYGQEMHDRAWYHIREATTMMQLIGMNKEEHLMQFDAAEAARRRRLYWLYFATERAYALQRGRPLTLQATINPPTLGDDPTDPLAHQLNGFLLLVDLYRPLDDAFTATWNKTRGHLSSQYISGLQKQLQDLAQSYMCQDSNFSDLRTNQQWLKNTTWQLTSTGNGDEPMGFQYPMNLARELLMNLASQFPGSGMELINSGLIEKLIETAYTMSEYLSIQPASRDPFAIGPREHLNQILSIVAMSRNGDNRFLPLLLNKVSDVLPRLINPMLQNAPENTPMASMDMFDGFGTAGMAQPPAQMSMAMDGDYDRKFSVEEYEKKYAMDMNANTSPESGANSNNSPPVSQQQPADLNTSFVNSPAIMSPVMDYPHNMNSFAMNDMVMSPIGNPGQSSSMGSSQQMNHPPQQMSHNHDALAVQHHMNNMRNSGVTPAPLPMNSIISMRPPQPRQGSFHMPNQPTMRTVGDFHGLQRANSEMAGLNPMSNEIDFGALR</sequence>
<dbReference type="HOGENOM" id="CLU_016574_2_1_1"/>
<dbReference type="CDD" id="cd12148">
    <property type="entry name" value="fungal_TF_MHR"/>
    <property type="match status" value="1"/>
</dbReference>
<feature type="region of interest" description="Disordered" evidence="3">
    <location>
        <begin position="532"/>
        <end position="556"/>
    </location>
</feature>
<organism evidence="5 6">
    <name type="scientific">Stachybotrys chartarum (strain CBS 109288 / IBT 7711)</name>
    <name type="common">Toxic black mold</name>
    <name type="synonym">Stilbospora chartarum</name>
    <dbReference type="NCBI Taxonomy" id="1280523"/>
    <lineage>
        <taxon>Eukaryota</taxon>
        <taxon>Fungi</taxon>
        <taxon>Dikarya</taxon>
        <taxon>Ascomycota</taxon>
        <taxon>Pezizomycotina</taxon>
        <taxon>Sordariomycetes</taxon>
        <taxon>Hypocreomycetidae</taxon>
        <taxon>Hypocreales</taxon>
        <taxon>Stachybotryaceae</taxon>
        <taxon>Stachybotrys</taxon>
    </lineage>
</organism>
<dbReference type="PROSITE" id="PS00463">
    <property type="entry name" value="ZN2_CY6_FUNGAL_1"/>
    <property type="match status" value="1"/>
</dbReference>
<evidence type="ECO:0000256" key="1">
    <source>
        <dbReference type="ARBA" id="ARBA00022723"/>
    </source>
</evidence>
<evidence type="ECO:0000313" key="5">
    <source>
        <dbReference type="EMBL" id="KEY64891.1"/>
    </source>
</evidence>
<name>A0A084AHW2_STACB</name>
<evidence type="ECO:0000313" key="6">
    <source>
        <dbReference type="Proteomes" id="UP000028045"/>
    </source>
</evidence>
<dbReference type="InterPro" id="IPR001138">
    <property type="entry name" value="Zn2Cys6_DnaBD"/>
</dbReference>
<dbReference type="PROSITE" id="PS50048">
    <property type="entry name" value="ZN2_CY6_FUNGAL_2"/>
    <property type="match status" value="1"/>
</dbReference>
<accession>A0A084AHW2</accession>